<sequence length="1004" mass="109957">MSNLFSTLTLHHGAVLKNRIVMSPMTIQSAFYDGRVTNEMIEYYELRSGDAAAIIVESAFVENHGRGFHGALGVDTDAKIEGLSKLSSAIQEKGSKAILQIYHAGRMGSPELNGGAQPISASSVAALRDGAVTPLEMSAEEIEEMIYRFGAATKRAIVAGFDGVEIHGANTYLIQQFFSPHSNRRQDKWGGSREKRTAFPIAVLEEVQKVVKEMRADNFIIGYRFSPEEIEEPGIRFADTMYLLNTLAAYTPDYFHFSMNNWQRSSIVDTEDKELLIHKYRKQQTANLAKIPVYGVGGIHQKADAEKALEDGYDVVSLGKAYLVEPAWATKVRNNEECKIYADITEREKLKIPAPLWDIMDGLIIDSQEEERKRQRMKELQNVKVSFVPGTYFVSARGHNGSLPMEVTFSEDKIMSIVVDDRQESEGIANPAFERLPQLIVDGQTLNVDVISGATVTSQGVIDGVAEAVNKAGGNSEVLRYRPKPAVEHSDEVIEEMADIVIVGGGGAGLSAAVAALDKGKSVVLLEKFPAIGGNTVRTGGWVNAAQPEWQKTFPSLDGEKETLAALANTPYSEFNGRYLGDFKVLQQQIASYLADVEQGRNYLFDSVELHRIQTYLGGKRTDLKGNTISGQYDLVENLTNRAMESVNWLSDKGVDFNTSVVDIPVGALWRRSHKPKRPKGAEFIEVLQRNVVEKNGRIMTDTKAEHLIVEAGKVVGVEASKSNGTKVILHVNNAVVLTSGGFGANIKMLQQYNTYWEDIPAEIKTTNSPAITGDGIRMGEEVGADLVGMGFAQLMPVSDPKSGALLTGLIVPPANFVFVNHEGKRFVDECESRDVLSKAFIDHGGLVYMIADEQIRKTAANTSDEKIEREIQEGVIYQADTLEELAVQIGVPGEALVETIKRYNQYVDFGHDPEFHKSAFDLKVEKAPFYATPRKPAVHHTMGGLKIDTAAHVINKDGDVIPGLYAAGEVAGGIHAGNRLGGNALIDIFTYGRIAGENAADLK</sequence>
<dbReference type="Gene3D" id="3.90.700.10">
    <property type="entry name" value="Succinate dehydrogenase/fumarate reductase flavoprotein, catalytic domain"/>
    <property type="match status" value="1"/>
</dbReference>
<evidence type="ECO:0000256" key="4">
    <source>
        <dbReference type="ARBA" id="ARBA00013137"/>
    </source>
</evidence>
<dbReference type="InterPro" id="IPR013785">
    <property type="entry name" value="Aldolase_TIM"/>
</dbReference>
<keyword evidence="7" id="KW-0274">FAD</keyword>
<evidence type="ECO:0000259" key="10">
    <source>
        <dbReference type="SMART" id="SM00900"/>
    </source>
</evidence>
<dbReference type="EC" id="1.3.99.33" evidence="4"/>
<dbReference type="SUPFAM" id="SSF56425">
    <property type="entry name" value="Succinate dehydrogenase/fumarate reductase flavoprotein, catalytic domain"/>
    <property type="match status" value="1"/>
</dbReference>
<proteinExistence type="inferred from homology"/>
<keyword evidence="6" id="KW-0285">Flavoprotein</keyword>
<dbReference type="CDD" id="cd04735">
    <property type="entry name" value="OYE_like_4_FMN"/>
    <property type="match status" value="1"/>
</dbReference>
<dbReference type="SUPFAM" id="SSF51905">
    <property type="entry name" value="FAD/NAD(P)-binding domain"/>
    <property type="match status" value="1"/>
</dbReference>
<dbReference type="GO" id="GO:0008177">
    <property type="term" value="F:succinate dehydrogenase (quinone) activity"/>
    <property type="evidence" value="ECO:0007669"/>
    <property type="project" value="UniProtKB-EC"/>
</dbReference>
<reference evidence="11 12" key="1">
    <citation type="submission" date="2023-07" db="EMBL/GenBank/DDBJ databases">
        <title>Genomic Encyclopedia of Type Strains, Phase IV (KMG-IV): sequencing the most valuable type-strain genomes for metagenomic binning, comparative biology and taxonomic classification.</title>
        <authorList>
            <person name="Goeker M."/>
        </authorList>
    </citation>
    <scope>NUCLEOTIDE SEQUENCE [LARGE SCALE GENOMIC DNA]</scope>
    <source>
        <strain evidence="11 12">DSM 14914</strain>
    </source>
</reference>
<evidence type="ECO:0000256" key="3">
    <source>
        <dbReference type="ARBA" id="ARBA00008040"/>
    </source>
</evidence>
<dbReference type="NCBIfam" id="TIGR01813">
    <property type="entry name" value="flavo_cyto_c"/>
    <property type="match status" value="1"/>
</dbReference>
<dbReference type="Pfam" id="PF00890">
    <property type="entry name" value="FAD_binding_2"/>
    <property type="match status" value="2"/>
</dbReference>
<evidence type="ECO:0000256" key="9">
    <source>
        <dbReference type="ARBA" id="ARBA00049922"/>
    </source>
</evidence>
<accession>A0ABU0L4Z4</accession>
<protein>
    <recommendedName>
        <fullName evidence="5">Urocanate reductase</fullName>
        <ecNumber evidence="4">1.3.99.33</ecNumber>
    </recommendedName>
</protein>
<dbReference type="EMBL" id="JAUSWA010000034">
    <property type="protein sequence ID" value="MDQ0496335.1"/>
    <property type="molecule type" value="Genomic_DNA"/>
</dbReference>
<dbReference type="Gene3D" id="3.20.20.70">
    <property type="entry name" value="Aldolase class I"/>
    <property type="match status" value="1"/>
</dbReference>
<dbReference type="SUPFAM" id="SSF51395">
    <property type="entry name" value="FMN-linked oxidoreductases"/>
    <property type="match status" value="1"/>
</dbReference>
<dbReference type="Pfam" id="PF04205">
    <property type="entry name" value="FMN_bind"/>
    <property type="match status" value="1"/>
</dbReference>
<dbReference type="RefSeq" id="WP_152379386.1">
    <property type="nucleotide sequence ID" value="NZ_CP045298.1"/>
</dbReference>
<evidence type="ECO:0000256" key="5">
    <source>
        <dbReference type="ARBA" id="ARBA00015872"/>
    </source>
</evidence>
<evidence type="ECO:0000256" key="2">
    <source>
        <dbReference type="ARBA" id="ARBA00001974"/>
    </source>
</evidence>
<comment type="caution">
    <text evidence="11">The sequence shown here is derived from an EMBL/GenBank/DDBJ whole genome shotgun (WGS) entry which is preliminary data.</text>
</comment>
<gene>
    <name evidence="11" type="ORF">QOZ95_004525</name>
</gene>
<keyword evidence="12" id="KW-1185">Reference proteome</keyword>
<dbReference type="InterPro" id="IPR010960">
    <property type="entry name" value="Flavocytochrome_c"/>
</dbReference>
<evidence type="ECO:0000256" key="1">
    <source>
        <dbReference type="ARBA" id="ARBA00001917"/>
    </source>
</evidence>
<comment type="cofactor">
    <cofactor evidence="2">
        <name>FAD</name>
        <dbReference type="ChEBI" id="CHEBI:57692"/>
    </cofactor>
</comment>
<feature type="domain" description="FMN-binding" evidence="10">
    <location>
        <begin position="398"/>
        <end position="472"/>
    </location>
</feature>
<dbReference type="InterPro" id="IPR007329">
    <property type="entry name" value="FMN-bd"/>
</dbReference>
<dbReference type="Proteomes" id="UP001242811">
    <property type="component" value="Unassembled WGS sequence"/>
</dbReference>
<dbReference type="Gene3D" id="3.90.1010.20">
    <property type="match status" value="1"/>
</dbReference>
<evidence type="ECO:0000256" key="6">
    <source>
        <dbReference type="ARBA" id="ARBA00022630"/>
    </source>
</evidence>
<evidence type="ECO:0000256" key="8">
    <source>
        <dbReference type="ARBA" id="ARBA00023002"/>
    </source>
</evidence>
<dbReference type="PANTHER" id="PTHR43400:SF7">
    <property type="entry name" value="FAD-DEPENDENT OXIDOREDUCTASE 2 FAD BINDING DOMAIN-CONTAINING PROTEIN"/>
    <property type="match status" value="1"/>
</dbReference>
<dbReference type="PANTHER" id="PTHR43400">
    <property type="entry name" value="FUMARATE REDUCTASE"/>
    <property type="match status" value="1"/>
</dbReference>
<evidence type="ECO:0000313" key="11">
    <source>
        <dbReference type="EMBL" id="MDQ0496335.1"/>
    </source>
</evidence>
<dbReference type="Pfam" id="PF00724">
    <property type="entry name" value="Oxidored_FMN"/>
    <property type="match status" value="1"/>
</dbReference>
<dbReference type="InterPro" id="IPR027477">
    <property type="entry name" value="Succ_DH/fumarate_Rdtase_cat_sf"/>
</dbReference>
<dbReference type="InterPro" id="IPR001155">
    <property type="entry name" value="OxRdtase_FMN_N"/>
</dbReference>
<organism evidence="11 12">
    <name type="scientific">Paenibacillus brasilensis</name>
    <dbReference type="NCBI Taxonomy" id="128574"/>
    <lineage>
        <taxon>Bacteria</taxon>
        <taxon>Bacillati</taxon>
        <taxon>Bacillota</taxon>
        <taxon>Bacilli</taxon>
        <taxon>Bacillales</taxon>
        <taxon>Paenibacillaceae</taxon>
        <taxon>Paenibacillus</taxon>
    </lineage>
</organism>
<dbReference type="InterPro" id="IPR003953">
    <property type="entry name" value="FAD-dep_OxRdtase_2_FAD-bd"/>
</dbReference>
<dbReference type="SMART" id="SM00900">
    <property type="entry name" value="FMN_bind"/>
    <property type="match status" value="1"/>
</dbReference>
<dbReference type="InterPro" id="IPR036188">
    <property type="entry name" value="FAD/NAD-bd_sf"/>
</dbReference>
<comment type="similarity">
    <text evidence="3">Belongs to the FAD-dependent oxidoreductase 2 family. FRD/SDH subfamily.</text>
</comment>
<dbReference type="InterPro" id="IPR050315">
    <property type="entry name" value="FAD-oxidoreductase_2"/>
</dbReference>
<dbReference type="Gene3D" id="3.50.50.60">
    <property type="entry name" value="FAD/NAD(P)-binding domain"/>
    <property type="match status" value="2"/>
</dbReference>
<evidence type="ECO:0000256" key="7">
    <source>
        <dbReference type="ARBA" id="ARBA00022827"/>
    </source>
</evidence>
<keyword evidence="8 11" id="KW-0560">Oxidoreductase</keyword>
<comment type="cofactor">
    <cofactor evidence="1">
        <name>FMN</name>
        <dbReference type="ChEBI" id="CHEBI:58210"/>
    </cofactor>
</comment>
<name>A0ABU0L4Z4_9BACL</name>
<comment type="catalytic activity">
    <reaction evidence="9">
        <text>dihydrourocanate + A = urocanate + AH2</text>
        <dbReference type="Rhea" id="RHEA:36059"/>
        <dbReference type="ChEBI" id="CHEBI:13193"/>
        <dbReference type="ChEBI" id="CHEBI:17499"/>
        <dbReference type="ChEBI" id="CHEBI:27247"/>
        <dbReference type="ChEBI" id="CHEBI:72991"/>
        <dbReference type="EC" id="1.3.99.33"/>
    </reaction>
</comment>
<evidence type="ECO:0000313" key="12">
    <source>
        <dbReference type="Proteomes" id="UP001242811"/>
    </source>
</evidence>